<name>A0AAF3E8C8_9BILA</name>
<keyword evidence="2" id="KW-0175">Coiled coil</keyword>
<organism evidence="4 5">
    <name type="scientific">Mesorhabditis belari</name>
    <dbReference type="NCBI Taxonomy" id="2138241"/>
    <lineage>
        <taxon>Eukaryota</taxon>
        <taxon>Metazoa</taxon>
        <taxon>Ecdysozoa</taxon>
        <taxon>Nematoda</taxon>
        <taxon>Chromadorea</taxon>
        <taxon>Rhabditida</taxon>
        <taxon>Rhabditina</taxon>
        <taxon>Rhabditomorpha</taxon>
        <taxon>Rhabditoidea</taxon>
        <taxon>Rhabditidae</taxon>
        <taxon>Mesorhabditinae</taxon>
        <taxon>Mesorhabditis</taxon>
    </lineage>
</organism>
<evidence type="ECO:0008006" key="7">
    <source>
        <dbReference type="Google" id="ProtNLM"/>
    </source>
</evidence>
<dbReference type="WBParaSite" id="MBELARI_LOCUS10164">
    <property type="protein sequence ID" value="MBELARI_LOCUS10164"/>
    <property type="gene ID" value="MBELARI_LOCUS10164"/>
</dbReference>
<dbReference type="WBParaSite" id="MBELARI_LOCUS5744">
    <property type="protein sequence ID" value="MBELARI_LOCUS5744"/>
    <property type="gene ID" value="MBELARI_LOCUS5744"/>
</dbReference>
<reference evidence="5 6" key="1">
    <citation type="submission" date="2024-02" db="UniProtKB">
        <authorList>
            <consortium name="WormBaseParasite"/>
        </authorList>
    </citation>
    <scope>IDENTIFICATION</scope>
</reference>
<comment type="similarity">
    <text evidence="1">Belongs to the Luc7 family.</text>
</comment>
<accession>A0AAF3E8C8</accession>
<dbReference type="Proteomes" id="UP000887575">
    <property type="component" value="Unassembled WGS sequence"/>
</dbReference>
<dbReference type="PANTHER" id="PTHR12375">
    <property type="entry name" value="RNA-BINDING PROTEIN LUC7-RELATED"/>
    <property type="match status" value="1"/>
</dbReference>
<proteinExistence type="inferred from homology"/>
<evidence type="ECO:0000256" key="3">
    <source>
        <dbReference type="SAM" id="MobiDB-lite"/>
    </source>
</evidence>
<evidence type="ECO:0000313" key="4">
    <source>
        <dbReference type="Proteomes" id="UP000887575"/>
    </source>
</evidence>
<feature type="compositionally biased region" description="Basic residues" evidence="3">
    <location>
        <begin position="307"/>
        <end position="328"/>
    </location>
</feature>
<dbReference type="GO" id="GO:0006376">
    <property type="term" value="P:mRNA splice site recognition"/>
    <property type="evidence" value="ECO:0007669"/>
    <property type="project" value="InterPro"/>
</dbReference>
<evidence type="ECO:0000313" key="6">
    <source>
        <dbReference type="WBParaSite" id="MBELARI_LOCUS5744"/>
    </source>
</evidence>
<feature type="compositionally biased region" description="Basic residues" evidence="3">
    <location>
        <begin position="279"/>
        <end position="299"/>
    </location>
</feature>
<feature type="coiled-coil region" evidence="2">
    <location>
        <begin position="96"/>
        <end position="180"/>
    </location>
</feature>
<feature type="compositionally biased region" description="Basic and acidic residues" evidence="3">
    <location>
        <begin position="242"/>
        <end position="278"/>
    </location>
</feature>
<dbReference type="AlphaFoldDB" id="A0AAF3E8C8"/>
<dbReference type="InterPro" id="IPR004882">
    <property type="entry name" value="Luc7-rel"/>
</dbReference>
<sequence length="328" mass="39497">MTDYMAQMLDELMGPSRNAVAGESKMTYDHRDVCKHFLAGFCPNELFRNTKADLGTCSLRHDERLKLEYQNSSRFGKMGYEENFIERIRSLDREVKRRIEKNMQRLESDLKNYDGEASTKQADDEKVTELMEQIEETLAEAQRLCESGNVTAGEALIRQSEALEQQRKVMLIDKQEQQRRIEATAQELNKPMHVCQVCGCFMLINDAQARIDDHLMGKMHITYQRIRTTIEDWDKKKEEERKKQHEEREKRHQEKKAKEKEERREKDKDKEERREKDKDRKKRSRSRSRDRKRSHSRDRFRRDSRDHHRSSHHRHSDRSERKHSRKHD</sequence>
<evidence type="ECO:0000313" key="5">
    <source>
        <dbReference type="WBParaSite" id="MBELARI_LOCUS10164"/>
    </source>
</evidence>
<evidence type="ECO:0000256" key="1">
    <source>
        <dbReference type="ARBA" id="ARBA00005655"/>
    </source>
</evidence>
<feature type="region of interest" description="Disordered" evidence="3">
    <location>
        <begin position="242"/>
        <end position="328"/>
    </location>
</feature>
<dbReference type="GO" id="GO:0003729">
    <property type="term" value="F:mRNA binding"/>
    <property type="evidence" value="ECO:0007669"/>
    <property type="project" value="InterPro"/>
</dbReference>
<protein>
    <recommendedName>
        <fullName evidence="7">Luc7-like protein 3</fullName>
    </recommendedName>
</protein>
<evidence type="ECO:0000256" key="2">
    <source>
        <dbReference type="SAM" id="Coils"/>
    </source>
</evidence>
<keyword evidence="4" id="KW-1185">Reference proteome</keyword>
<dbReference type="GO" id="GO:0005685">
    <property type="term" value="C:U1 snRNP"/>
    <property type="evidence" value="ECO:0007669"/>
    <property type="project" value="InterPro"/>
</dbReference>
<dbReference type="Pfam" id="PF03194">
    <property type="entry name" value="LUC7"/>
    <property type="match status" value="1"/>
</dbReference>